<dbReference type="Proteomes" id="UP001228636">
    <property type="component" value="Unassembled WGS sequence"/>
</dbReference>
<comment type="caution">
    <text evidence="1">The sequence shown here is derived from an EMBL/GenBank/DDBJ whole genome shotgun (WGS) entry which is preliminary data.</text>
</comment>
<proteinExistence type="predicted"/>
<evidence type="ECO:0000313" key="2">
    <source>
        <dbReference type="Proteomes" id="UP001228636"/>
    </source>
</evidence>
<dbReference type="RefSeq" id="WP_261972789.1">
    <property type="nucleotide sequence ID" value="NZ_CP103460.1"/>
</dbReference>
<reference evidence="1 2" key="1">
    <citation type="journal article" date="2014" name="Int. J. Syst. Evol. Microbiol.">
        <title>Complete genome sequence of Corynebacterium casei LMG S-19264T (=DSM 44701T), isolated from a smear-ripened cheese.</title>
        <authorList>
            <consortium name="US DOE Joint Genome Institute (JGI-PGF)"/>
            <person name="Walter F."/>
            <person name="Albersmeier A."/>
            <person name="Kalinowski J."/>
            <person name="Ruckert C."/>
        </authorList>
    </citation>
    <scope>NUCLEOTIDE SEQUENCE [LARGE SCALE GENOMIC DNA]</scope>
    <source>
        <strain evidence="1 2">CECT 8670</strain>
    </source>
</reference>
<name>A0AAJ1VII6_9FLAO</name>
<dbReference type="Gene3D" id="1.10.10.60">
    <property type="entry name" value="Homeodomain-like"/>
    <property type="match status" value="1"/>
</dbReference>
<accession>A0AAJ1VII6</accession>
<gene>
    <name evidence="1" type="ORF">QWY81_17715</name>
</gene>
<organism evidence="1 2">
    <name type="scientific">Polaribacter sejongensis</name>
    <dbReference type="NCBI Taxonomy" id="985043"/>
    <lineage>
        <taxon>Bacteria</taxon>
        <taxon>Pseudomonadati</taxon>
        <taxon>Bacteroidota</taxon>
        <taxon>Flavobacteriia</taxon>
        <taxon>Flavobacteriales</taxon>
        <taxon>Flavobacteriaceae</taxon>
    </lineage>
</organism>
<dbReference type="AlphaFoldDB" id="A0AAJ1VII6"/>
<sequence>MAYRYHPEIEGLKVNEDGSGVIYLGETLEVKKSNRAERTTDLQYINFRGNAYSIAKLVCECWNGMAENPRWCATRKVKSKGFHYTNLFFAPCGTNPERKNNARGTRSKIKKEDVPVIEKRLKKGETLKAIAKDYNTSDMSISRIRKNMNANE</sequence>
<evidence type="ECO:0000313" key="1">
    <source>
        <dbReference type="EMBL" id="MDN3621309.1"/>
    </source>
</evidence>
<protein>
    <submittedName>
        <fullName evidence="1">Uncharacterized protein</fullName>
    </submittedName>
</protein>
<dbReference type="EMBL" id="JAUFQH010000022">
    <property type="protein sequence ID" value="MDN3621309.1"/>
    <property type="molecule type" value="Genomic_DNA"/>
</dbReference>